<feature type="compositionally biased region" description="Basic and acidic residues" evidence="1">
    <location>
        <begin position="91"/>
        <end position="105"/>
    </location>
</feature>
<keyword evidence="3" id="KW-1185">Reference proteome</keyword>
<protein>
    <submittedName>
        <fullName evidence="2">Uncharacterized protein</fullName>
    </submittedName>
</protein>
<name>A0A6G1K2P8_9PLEO</name>
<evidence type="ECO:0000256" key="1">
    <source>
        <dbReference type="SAM" id="MobiDB-lite"/>
    </source>
</evidence>
<reference evidence="2" key="1">
    <citation type="journal article" date="2020" name="Stud. Mycol.">
        <title>101 Dothideomycetes genomes: a test case for predicting lifestyles and emergence of pathogens.</title>
        <authorList>
            <person name="Haridas S."/>
            <person name="Albert R."/>
            <person name="Binder M."/>
            <person name="Bloem J."/>
            <person name="Labutti K."/>
            <person name="Salamov A."/>
            <person name="Andreopoulos B."/>
            <person name="Baker S."/>
            <person name="Barry K."/>
            <person name="Bills G."/>
            <person name="Bluhm B."/>
            <person name="Cannon C."/>
            <person name="Castanera R."/>
            <person name="Culley D."/>
            <person name="Daum C."/>
            <person name="Ezra D."/>
            <person name="Gonzalez J."/>
            <person name="Henrissat B."/>
            <person name="Kuo A."/>
            <person name="Liang C."/>
            <person name="Lipzen A."/>
            <person name="Lutzoni F."/>
            <person name="Magnuson J."/>
            <person name="Mondo S."/>
            <person name="Nolan M."/>
            <person name="Ohm R."/>
            <person name="Pangilinan J."/>
            <person name="Park H.-J."/>
            <person name="Ramirez L."/>
            <person name="Alfaro M."/>
            <person name="Sun H."/>
            <person name="Tritt A."/>
            <person name="Yoshinaga Y."/>
            <person name="Zwiers L.-H."/>
            <person name="Turgeon B."/>
            <person name="Goodwin S."/>
            <person name="Spatafora J."/>
            <person name="Crous P."/>
            <person name="Grigoriev I."/>
        </authorList>
    </citation>
    <scope>NUCLEOTIDE SEQUENCE</scope>
    <source>
        <strain evidence="2">CBS 279.74</strain>
    </source>
</reference>
<accession>A0A6G1K2P8</accession>
<sequence>MPWIPYLHTLASIPCPSPQQQQQLPPPPLKRSNQAWRPPRSPISPASCPGRLTIGLGTASLLPPVHHGCGPGALPINTHTHTHTHHSLTHSTRDHHSRDQTRPDQTRQASDG</sequence>
<dbReference type="AlphaFoldDB" id="A0A6G1K2P8"/>
<organism evidence="2 3">
    <name type="scientific">Pleomassaria siparia CBS 279.74</name>
    <dbReference type="NCBI Taxonomy" id="1314801"/>
    <lineage>
        <taxon>Eukaryota</taxon>
        <taxon>Fungi</taxon>
        <taxon>Dikarya</taxon>
        <taxon>Ascomycota</taxon>
        <taxon>Pezizomycotina</taxon>
        <taxon>Dothideomycetes</taxon>
        <taxon>Pleosporomycetidae</taxon>
        <taxon>Pleosporales</taxon>
        <taxon>Pleomassariaceae</taxon>
        <taxon>Pleomassaria</taxon>
    </lineage>
</organism>
<evidence type="ECO:0000313" key="2">
    <source>
        <dbReference type="EMBL" id="KAF2707134.1"/>
    </source>
</evidence>
<dbReference type="EMBL" id="MU005774">
    <property type="protein sequence ID" value="KAF2707134.1"/>
    <property type="molecule type" value="Genomic_DNA"/>
</dbReference>
<gene>
    <name evidence="2" type="ORF">K504DRAFT_50943</name>
</gene>
<evidence type="ECO:0000313" key="3">
    <source>
        <dbReference type="Proteomes" id="UP000799428"/>
    </source>
</evidence>
<feature type="region of interest" description="Disordered" evidence="1">
    <location>
        <begin position="11"/>
        <end position="49"/>
    </location>
</feature>
<dbReference type="Proteomes" id="UP000799428">
    <property type="component" value="Unassembled WGS sequence"/>
</dbReference>
<feature type="region of interest" description="Disordered" evidence="1">
    <location>
        <begin position="64"/>
        <end position="112"/>
    </location>
</feature>
<proteinExistence type="predicted"/>